<accession>A0A8W8JFV2</accession>
<feature type="compositionally biased region" description="Polar residues" evidence="1">
    <location>
        <begin position="271"/>
        <end position="282"/>
    </location>
</feature>
<dbReference type="AlphaFoldDB" id="A0A8W8JFV2"/>
<name>A0A8W8JFV2_MAGGI</name>
<keyword evidence="3" id="KW-1185">Reference proteome</keyword>
<feature type="region of interest" description="Disordered" evidence="1">
    <location>
        <begin position="121"/>
        <end position="146"/>
    </location>
</feature>
<organism evidence="2 3">
    <name type="scientific">Magallana gigas</name>
    <name type="common">Pacific oyster</name>
    <name type="synonym">Crassostrea gigas</name>
    <dbReference type="NCBI Taxonomy" id="29159"/>
    <lineage>
        <taxon>Eukaryota</taxon>
        <taxon>Metazoa</taxon>
        <taxon>Spiralia</taxon>
        <taxon>Lophotrochozoa</taxon>
        <taxon>Mollusca</taxon>
        <taxon>Bivalvia</taxon>
        <taxon>Autobranchia</taxon>
        <taxon>Pteriomorphia</taxon>
        <taxon>Ostreida</taxon>
        <taxon>Ostreoidea</taxon>
        <taxon>Ostreidae</taxon>
        <taxon>Magallana</taxon>
    </lineage>
</organism>
<evidence type="ECO:0000313" key="2">
    <source>
        <dbReference type="EnsemblMetazoa" id="G18372.3:cds"/>
    </source>
</evidence>
<dbReference type="Proteomes" id="UP000005408">
    <property type="component" value="Unassembled WGS sequence"/>
</dbReference>
<evidence type="ECO:0000313" key="3">
    <source>
        <dbReference type="Proteomes" id="UP000005408"/>
    </source>
</evidence>
<proteinExistence type="predicted"/>
<protein>
    <submittedName>
        <fullName evidence="2">Uncharacterized protein</fullName>
    </submittedName>
</protein>
<dbReference type="EnsemblMetazoa" id="G18372.3">
    <property type="protein sequence ID" value="G18372.3:cds"/>
    <property type="gene ID" value="G18372"/>
</dbReference>
<feature type="region of interest" description="Disordered" evidence="1">
    <location>
        <begin position="258"/>
        <end position="316"/>
    </location>
</feature>
<feature type="compositionally biased region" description="Basic and acidic residues" evidence="1">
    <location>
        <begin position="283"/>
        <end position="298"/>
    </location>
</feature>
<reference evidence="2" key="1">
    <citation type="submission" date="2022-08" db="UniProtKB">
        <authorList>
            <consortium name="EnsemblMetazoa"/>
        </authorList>
    </citation>
    <scope>IDENTIFICATION</scope>
    <source>
        <strain evidence="2">05x7-T-G4-1.051#20</strain>
    </source>
</reference>
<evidence type="ECO:0000256" key="1">
    <source>
        <dbReference type="SAM" id="MobiDB-lite"/>
    </source>
</evidence>
<sequence>MKTGDNFGVNYTAINSLCNCTILPKYNGSLIFASTAINENCYTEISILKVNETKLSTTIPCKGPRLTPTFPVTHNDVLYMTSRSVNTTNEQERFLQDITIFGIANSSSNVIPIFVTCGSTLRSSSAKPSDVKTTTEKGNTSTSKAKDSFFTKTSPVAVSTYSKRDLETIKPPSATEGVSCMKTKLSRRNHERGTDKSDNFPYGGNNGNKELPYNPPYHQFNNEADGGYSTMEDVNRSPCDELQDNPLDHPHQENIKASGAAGIVEEKTGQQEDISMLETSSIVEDKTEKEDNPMKETGSDAIYAKPNKVPKRPTTEVEDINPTENLYAQIKVRRHVP</sequence>
<feature type="region of interest" description="Disordered" evidence="1">
    <location>
        <begin position="186"/>
        <end position="209"/>
    </location>
</feature>